<evidence type="ECO:0000313" key="4">
    <source>
        <dbReference type="Proteomes" id="UP000030686"/>
    </source>
</evidence>
<feature type="region of interest" description="Disordered" evidence="1">
    <location>
        <begin position="23"/>
        <end position="62"/>
    </location>
</feature>
<organism evidence="3 4">
    <name type="scientific">Penicillium roqueforti (strain FM164)</name>
    <dbReference type="NCBI Taxonomy" id="1365484"/>
    <lineage>
        <taxon>Eukaryota</taxon>
        <taxon>Fungi</taxon>
        <taxon>Dikarya</taxon>
        <taxon>Ascomycota</taxon>
        <taxon>Pezizomycotina</taxon>
        <taxon>Eurotiomycetes</taxon>
        <taxon>Eurotiomycetidae</taxon>
        <taxon>Eurotiales</taxon>
        <taxon>Aspergillaceae</taxon>
        <taxon>Penicillium</taxon>
    </lineage>
</organism>
<feature type="domain" description="NmrA-like" evidence="2">
    <location>
        <begin position="72"/>
        <end position="122"/>
    </location>
</feature>
<accession>W6QN53</accession>
<dbReference type="Proteomes" id="UP000030686">
    <property type="component" value="Unassembled WGS sequence"/>
</dbReference>
<dbReference type="OrthoDB" id="3358371at2759"/>
<evidence type="ECO:0000313" key="3">
    <source>
        <dbReference type="EMBL" id="CDM38313.1"/>
    </source>
</evidence>
<protein>
    <submittedName>
        <fullName evidence="3">NmrA-like</fullName>
    </submittedName>
</protein>
<evidence type="ECO:0000259" key="2">
    <source>
        <dbReference type="Pfam" id="PF05368"/>
    </source>
</evidence>
<feature type="compositionally biased region" description="Basic and acidic residues" evidence="1">
    <location>
        <begin position="32"/>
        <end position="46"/>
    </location>
</feature>
<name>W6QN53_PENRF</name>
<dbReference type="EMBL" id="HG792025">
    <property type="protein sequence ID" value="CDM38313.1"/>
    <property type="molecule type" value="Genomic_DNA"/>
</dbReference>
<evidence type="ECO:0000256" key="1">
    <source>
        <dbReference type="SAM" id="MobiDB-lite"/>
    </source>
</evidence>
<proteinExistence type="predicted"/>
<dbReference type="SUPFAM" id="SSF51735">
    <property type="entry name" value="NAD(P)-binding Rossmann-fold domains"/>
    <property type="match status" value="1"/>
</dbReference>
<keyword evidence="4" id="KW-1185">Reference proteome</keyword>
<dbReference type="InterPro" id="IPR008030">
    <property type="entry name" value="NmrA-like"/>
</dbReference>
<sequence length="122" mass="12947">MNPENLKPPAPPIMETTVAFSTGSTLSAERNPNSDRAHCGKADTDCRLPPSGAKPVAKPWPKEHEPLATRFSLIVIVRATGGQGGSVVSSFLKAGGWNIRSLTHNTESDKAKALVVKGFEIV</sequence>
<dbReference type="Pfam" id="PF05368">
    <property type="entry name" value="NmrA"/>
    <property type="match status" value="1"/>
</dbReference>
<dbReference type="Gene3D" id="3.40.50.720">
    <property type="entry name" value="NAD(P)-binding Rossmann-like Domain"/>
    <property type="match status" value="1"/>
</dbReference>
<reference evidence="3" key="1">
    <citation type="journal article" date="2014" name="Nat. Commun.">
        <title>Multiple recent horizontal transfers of a large genomic region in cheese making fungi.</title>
        <authorList>
            <person name="Cheeseman K."/>
            <person name="Ropars J."/>
            <person name="Renault P."/>
            <person name="Dupont J."/>
            <person name="Gouzy J."/>
            <person name="Branca A."/>
            <person name="Abraham A.L."/>
            <person name="Ceppi M."/>
            <person name="Conseiller E."/>
            <person name="Debuchy R."/>
            <person name="Malagnac F."/>
            <person name="Goarin A."/>
            <person name="Silar P."/>
            <person name="Lacoste S."/>
            <person name="Sallet E."/>
            <person name="Bensimon A."/>
            <person name="Giraud T."/>
            <person name="Brygoo Y."/>
        </authorList>
    </citation>
    <scope>NUCLEOTIDE SEQUENCE [LARGE SCALE GENOMIC DNA]</scope>
    <source>
        <strain evidence="3">FM164</strain>
    </source>
</reference>
<dbReference type="AlphaFoldDB" id="W6QN53"/>
<dbReference type="InterPro" id="IPR036291">
    <property type="entry name" value="NAD(P)-bd_dom_sf"/>
</dbReference>
<gene>
    <name evidence="3" type="ORF">PROQFM164_S11g000016</name>
</gene>